<gene>
    <name evidence="2" type="ORF">F0361_11215</name>
</gene>
<organism evidence="2 3">
    <name type="scientific">Maribacter flavus</name>
    <dbReference type="NCBI Taxonomy" id="1658664"/>
    <lineage>
        <taxon>Bacteria</taxon>
        <taxon>Pseudomonadati</taxon>
        <taxon>Bacteroidota</taxon>
        <taxon>Flavobacteriia</taxon>
        <taxon>Flavobacteriales</taxon>
        <taxon>Flavobacteriaceae</taxon>
        <taxon>Maribacter</taxon>
    </lineage>
</organism>
<protein>
    <submittedName>
        <fullName evidence="2">Uncharacterized protein</fullName>
    </submittedName>
</protein>
<keyword evidence="1" id="KW-1133">Transmembrane helix</keyword>
<dbReference type="AlphaFoldDB" id="A0A5B2TQ11"/>
<dbReference type="Proteomes" id="UP000323188">
    <property type="component" value="Unassembled WGS sequence"/>
</dbReference>
<comment type="caution">
    <text evidence="2">The sequence shown here is derived from an EMBL/GenBank/DDBJ whole genome shotgun (WGS) entry which is preliminary data.</text>
</comment>
<evidence type="ECO:0000313" key="3">
    <source>
        <dbReference type="Proteomes" id="UP000323188"/>
    </source>
</evidence>
<evidence type="ECO:0000256" key="1">
    <source>
        <dbReference type="SAM" id="Phobius"/>
    </source>
</evidence>
<feature type="transmembrane region" description="Helical" evidence="1">
    <location>
        <begin position="70"/>
        <end position="94"/>
    </location>
</feature>
<sequence>MSQDKKNIYILNIRKLLKNNWVVTVIGGVLSVLVLRLIDSFFIDDFLWDGIKSGLNAVMGFFNNEYSVKLYFLILLPILGIAALIGILYLISLFRPKANKESRFENPDWDVYRRDVFDGIQYRWGYSLNRGSTNIINIMAYCNKCSCSLVDHICPNCKTDYNTYMPGTPNLKHPSEVEALIIHRIENNLFERPVGL</sequence>
<proteinExistence type="predicted"/>
<evidence type="ECO:0000313" key="2">
    <source>
        <dbReference type="EMBL" id="KAA2216566.1"/>
    </source>
</evidence>
<accession>A0A5B2TQ11</accession>
<dbReference type="EMBL" id="VUOE01000002">
    <property type="protein sequence ID" value="KAA2216566.1"/>
    <property type="molecule type" value="Genomic_DNA"/>
</dbReference>
<keyword evidence="1" id="KW-0812">Transmembrane</keyword>
<keyword evidence="1" id="KW-0472">Membrane</keyword>
<dbReference type="RefSeq" id="WP_154918706.1">
    <property type="nucleotide sequence ID" value="NZ_VUOE01000002.1"/>
</dbReference>
<feature type="transmembrane region" description="Helical" evidence="1">
    <location>
        <begin position="21"/>
        <end position="38"/>
    </location>
</feature>
<reference evidence="2 3" key="1">
    <citation type="submission" date="2019-09" db="EMBL/GenBank/DDBJ databases">
        <authorList>
            <person name="Khan S.A."/>
            <person name="Jeon C.O."/>
            <person name="Chun B.H."/>
            <person name="Jeong S.E."/>
        </authorList>
    </citation>
    <scope>NUCLEOTIDE SEQUENCE [LARGE SCALE GENOMIC DNA]</scope>
    <source>
        <strain evidence="2 3">KCTC 42508</strain>
    </source>
</reference>
<name>A0A5B2TQ11_9FLAO</name>